<dbReference type="EMBL" id="CADCUP010000061">
    <property type="protein sequence ID" value="CAA9380253.1"/>
    <property type="molecule type" value="Genomic_DNA"/>
</dbReference>
<proteinExistence type="predicted"/>
<dbReference type="RefSeq" id="WP_295657259.1">
    <property type="nucleotide sequence ID" value="NZ_CADCUP010000061.1"/>
</dbReference>
<organism evidence="1">
    <name type="scientific">uncultured Nocardioides sp</name>
    <dbReference type="NCBI Taxonomy" id="198441"/>
    <lineage>
        <taxon>Bacteria</taxon>
        <taxon>Bacillati</taxon>
        <taxon>Actinomycetota</taxon>
        <taxon>Actinomycetes</taxon>
        <taxon>Propionibacteriales</taxon>
        <taxon>Nocardioidaceae</taxon>
        <taxon>Nocardioides</taxon>
        <taxon>environmental samples</taxon>
    </lineage>
</organism>
<name>A0A6J4N7J0_9ACTN</name>
<reference evidence="1" key="1">
    <citation type="submission" date="2020-02" db="EMBL/GenBank/DDBJ databases">
        <authorList>
            <person name="Meier V. D."/>
        </authorList>
    </citation>
    <scope>NUCLEOTIDE SEQUENCE</scope>
    <source>
        <strain evidence="1">AVDCRST_MAG06</strain>
    </source>
</reference>
<sequence length="578" mass="61694">MTNPLDSFLANAAAPVLVVTADDAVVAALPDGIDGYVALSQVQPDTVVRRGWRSVLLVASDRAALRRAASAIPRLGQCRTIGVWLTEGTGPLVLHPRGEWAPLSSLNARPLDVGFLTVARFDAPVGAHQVLAELARQAVPGTDATHGGVVVAYAGRQGLPGLDVRAPLLGSVAEAGDADRDVPPDVVVVRGPDDGPVASHHVIDRAPTVVAEPGLEPVDEMVFNPVGWRKSWDHPVVDLLTLAPGPAGVTEAAVARARSHQGVRVDLGSDDPAQVLRLAMAGVPLVATGRHPLLDPDLVRAVVADGDLDDPLAREEQALRVRRLTFDSHSTLAWRSGVGRLVGARHPGLPPVSVLLATRRPEQLDFALSQVAAQRGADVELVLATHGFAADPARVSAALAGAPHVLLELPRETFFGDVLTAAADAASAPVLLKVDDDDWYSPHAVHDLLMARRFTGADVVGMPSEFVHLQQDDVTVRRNHPSELFNRFVAGGTMMIDRHTLRSLGDFRRVRRFVDTQLLAGVEAAGGRIYRTHGLGYVLRRTGAGHTWTMDDDQFRRDEITDTTWPGFRPSAEMRAGG</sequence>
<dbReference type="AlphaFoldDB" id="A0A6J4N7J0"/>
<protein>
    <recommendedName>
        <fullName evidence="2">Glycosyltransferase 2-like domain-containing protein</fullName>
    </recommendedName>
</protein>
<evidence type="ECO:0000313" key="1">
    <source>
        <dbReference type="EMBL" id="CAA9380253.1"/>
    </source>
</evidence>
<gene>
    <name evidence="1" type="ORF">AVDCRST_MAG06-883</name>
</gene>
<dbReference type="InterPro" id="IPR029044">
    <property type="entry name" value="Nucleotide-diphossugar_trans"/>
</dbReference>
<evidence type="ECO:0008006" key="2">
    <source>
        <dbReference type="Google" id="ProtNLM"/>
    </source>
</evidence>
<dbReference type="SUPFAM" id="SSF53448">
    <property type="entry name" value="Nucleotide-diphospho-sugar transferases"/>
    <property type="match status" value="1"/>
</dbReference>
<dbReference type="Gene3D" id="3.90.550.10">
    <property type="entry name" value="Spore Coat Polysaccharide Biosynthesis Protein SpsA, Chain A"/>
    <property type="match status" value="1"/>
</dbReference>
<accession>A0A6J4N7J0</accession>